<dbReference type="PANTHER" id="PTHR42829:SF2">
    <property type="entry name" value="NADH-UBIQUINONE OXIDOREDUCTASE CHAIN 5"/>
    <property type="match status" value="1"/>
</dbReference>
<evidence type="ECO:0000256" key="3">
    <source>
        <dbReference type="ARBA" id="ARBA00012944"/>
    </source>
</evidence>
<evidence type="ECO:0000256" key="4">
    <source>
        <dbReference type="ARBA" id="ARBA00022692"/>
    </source>
</evidence>
<dbReference type="GO" id="GO:0015990">
    <property type="term" value="P:electron transport coupled proton transport"/>
    <property type="evidence" value="ECO:0007669"/>
    <property type="project" value="TreeGrafter"/>
</dbReference>
<keyword evidence="12" id="KW-1185">Reference proteome</keyword>
<evidence type="ECO:0000256" key="7">
    <source>
        <dbReference type="ARBA" id="ARBA00031027"/>
    </source>
</evidence>
<dbReference type="GO" id="GO:0042773">
    <property type="term" value="P:ATP synthesis coupled electron transport"/>
    <property type="evidence" value="ECO:0007669"/>
    <property type="project" value="InterPro"/>
</dbReference>
<feature type="transmembrane region" description="Helical" evidence="9">
    <location>
        <begin position="64"/>
        <end position="82"/>
    </location>
</feature>
<comment type="function">
    <text evidence="1">Core subunit of the mitochondrial membrane respiratory chain NADH dehydrogenase (Complex I) that is believed to belong to the minimal assembly required for catalysis. Complex I functions in the transfer of electrons from NADH to the respiratory chain. The immediate electron acceptor for the enzyme is believed to be ubiquinone.</text>
</comment>
<name>A0A836FYR9_9HYME</name>
<feature type="transmembrane region" description="Helical" evidence="9">
    <location>
        <begin position="88"/>
        <end position="107"/>
    </location>
</feature>
<feature type="transmembrane region" description="Helical" evidence="9">
    <location>
        <begin position="36"/>
        <end position="57"/>
    </location>
</feature>
<feature type="non-terminal residue" evidence="11">
    <location>
        <position position="1"/>
    </location>
</feature>
<dbReference type="EC" id="7.1.1.2" evidence="3"/>
<dbReference type="PRINTS" id="PR01434">
    <property type="entry name" value="NADHDHGNASE5"/>
</dbReference>
<evidence type="ECO:0000313" key="11">
    <source>
        <dbReference type="EMBL" id="KAG5328356.1"/>
    </source>
</evidence>
<dbReference type="AlphaFoldDB" id="A0A836FYR9"/>
<dbReference type="GO" id="GO:0008137">
    <property type="term" value="F:NADH dehydrogenase (ubiquinone) activity"/>
    <property type="evidence" value="ECO:0007669"/>
    <property type="project" value="UniProtKB-EC"/>
</dbReference>
<feature type="non-terminal residue" evidence="11">
    <location>
        <position position="161"/>
    </location>
</feature>
<keyword evidence="4 9" id="KW-0812">Transmembrane</keyword>
<dbReference type="GO" id="GO:0016020">
    <property type="term" value="C:membrane"/>
    <property type="evidence" value="ECO:0007669"/>
    <property type="project" value="UniProtKB-SubCell"/>
</dbReference>
<gene>
    <name evidence="11" type="primary">Nd5_6</name>
    <name evidence="11" type="ORF">G6Z76_0012096</name>
</gene>
<dbReference type="EMBL" id="JAANIC010006673">
    <property type="protein sequence ID" value="KAG5328356.1"/>
    <property type="molecule type" value="Genomic_DNA"/>
</dbReference>
<feature type="transmembrane region" description="Helical" evidence="9">
    <location>
        <begin position="128"/>
        <end position="149"/>
    </location>
</feature>
<evidence type="ECO:0000256" key="2">
    <source>
        <dbReference type="ARBA" id="ARBA00004141"/>
    </source>
</evidence>
<evidence type="ECO:0000256" key="1">
    <source>
        <dbReference type="ARBA" id="ARBA00003257"/>
    </source>
</evidence>
<comment type="caution">
    <text evidence="11">The sequence shown here is derived from an EMBL/GenBank/DDBJ whole genome shotgun (WGS) entry which is preliminary data.</text>
</comment>
<evidence type="ECO:0000313" key="12">
    <source>
        <dbReference type="Proteomes" id="UP000669903"/>
    </source>
</evidence>
<dbReference type="Pfam" id="PF00361">
    <property type="entry name" value="Proton_antipo_M"/>
    <property type="match status" value="1"/>
</dbReference>
<comment type="subcellular location">
    <subcellularLocation>
        <location evidence="2">Membrane</location>
        <topology evidence="2">Multi-pass membrane protein</topology>
    </subcellularLocation>
</comment>
<accession>A0A836FYR9</accession>
<protein>
    <recommendedName>
        <fullName evidence="3">NADH:ubiquinone reductase (H(+)-translocating)</fullName>
        <ecNumber evidence="3">7.1.1.2</ecNumber>
    </recommendedName>
    <alternativeName>
        <fullName evidence="7">NADH dehydrogenase subunit 5</fullName>
    </alternativeName>
</protein>
<evidence type="ECO:0000256" key="9">
    <source>
        <dbReference type="SAM" id="Phobius"/>
    </source>
</evidence>
<dbReference type="InterPro" id="IPR001750">
    <property type="entry name" value="ND/Mrp_TM"/>
</dbReference>
<organism evidence="11 12">
    <name type="scientific">Acromyrmex charruanus</name>
    <dbReference type="NCBI Taxonomy" id="2715315"/>
    <lineage>
        <taxon>Eukaryota</taxon>
        <taxon>Metazoa</taxon>
        <taxon>Ecdysozoa</taxon>
        <taxon>Arthropoda</taxon>
        <taxon>Hexapoda</taxon>
        <taxon>Insecta</taxon>
        <taxon>Pterygota</taxon>
        <taxon>Neoptera</taxon>
        <taxon>Endopterygota</taxon>
        <taxon>Hymenoptera</taxon>
        <taxon>Apocrita</taxon>
        <taxon>Aculeata</taxon>
        <taxon>Formicoidea</taxon>
        <taxon>Formicidae</taxon>
        <taxon>Myrmicinae</taxon>
        <taxon>Acromyrmex</taxon>
    </lineage>
</organism>
<dbReference type="GO" id="GO:0003954">
    <property type="term" value="F:NADH dehydrogenase activity"/>
    <property type="evidence" value="ECO:0007669"/>
    <property type="project" value="TreeGrafter"/>
</dbReference>
<comment type="catalytic activity">
    <reaction evidence="8">
        <text>a ubiquinone + NADH + 5 H(+)(in) = a ubiquinol + NAD(+) + 4 H(+)(out)</text>
        <dbReference type="Rhea" id="RHEA:29091"/>
        <dbReference type="Rhea" id="RHEA-COMP:9565"/>
        <dbReference type="Rhea" id="RHEA-COMP:9566"/>
        <dbReference type="ChEBI" id="CHEBI:15378"/>
        <dbReference type="ChEBI" id="CHEBI:16389"/>
        <dbReference type="ChEBI" id="CHEBI:17976"/>
        <dbReference type="ChEBI" id="CHEBI:57540"/>
        <dbReference type="ChEBI" id="CHEBI:57945"/>
        <dbReference type="EC" id="7.1.1.2"/>
    </reaction>
</comment>
<evidence type="ECO:0000256" key="5">
    <source>
        <dbReference type="ARBA" id="ARBA00022989"/>
    </source>
</evidence>
<dbReference type="Proteomes" id="UP000669903">
    <property type="component" value="Unassembled WGS sequence"/>
</dbReference>
<keyword evidence="6 9" id="KW-0472">Membrane</keyword>
<feature type="domain" description="NADH:quinone oxidoreductase/Mrp antiporter transmembrane" evidence="10">
    <location>
        <begin position="4"/>
        <end position="159"/>
    </location>
</feature>
<sequence length="161" mass="18001">MAIAPTPVSALVHSSTLVSAEVYLMIRFNRFLMETNVRIILGFFSITIFILGIMANFENDLKIIIALSTLSQLGLIIIILSFGFRLIALVHAIFKSILFMAAGSVIHSMKNTQDIRLLGNLNEIIPYVIIRLLISNIALSGVPFISGFYRKDIIIEIIYKE</sequence>
<evidence type="ECO:0000259" key="10">
    <source>
        <dbReference type="Pfam" id="PF00361"/>
    </source>
</evidence>
<evidence type="ECO:0000256" key="6">
    <source>
        <dbReference type="ARBA" id="ARBA00023136"/>
    </source>
</evidence>
<dbReference type="InterPro" id="IPR003945">
    <property type="entry name" value="NU5C-like"/>
</dbReference>
<keyword evidence="5 9" id="KW-1133">Transmembrane helix</keyword>
<evidence type="ECO:0000256" key="8">
    <source>
        <dbReference type="ARBA" id="ARBA00049551"/>
    </source>
</evidence>
<dbReference type="PANTHER" id="PTHR42829">
    <property type="entry name" value="NADH-UBIQUINONE OXIDOREDUCTASE CHAIN 5"/>
    <property type="match status" value="1"/>
</dbReference>
<reference evidence="11" key="1">
    <citation type="submission" date="2020-03" db="EMBL/GenBank/DDBJ databases">
        <title>Relaxed selection underlies rapid genomic changes in the transitions from sociality to social parasitism in ants.</title>
        <authorList>
            <person name="Bi X."/>
        </authorList>
    </citation>
    <scope>NUCLEOTIDE SEQUENCE</scope>
    <source>
        <strain evidence="11">BGI-DK2014a</strain>
        <tissue evidence="11">Whole body</tissue>
    </source>
</reference>
<proteinExistence type="predicted"/>